<keyword evidence="1" id="KW-0813">Transport</keyword>
<protein>
    <recommendedName>
        <fullName evidence="8">ABC transporter domain-containing protein</fullName>
    </recommendedName>
</protein>
<dbReference type="InterPro" id="IPR027417">
    <property type="entry name" value="P-loop_NTPase"/>
</dbReference>
<evidence type="ECO:0000256" key="1">
    <source>
        <dbReference type="ARBA" id="ARBA00022448"/>
    </source>
</evidence>
<evidence type="ECO:0000256" key="5">
    <source>
        <dbReference type="SAM" id="MobiDB-lite"/>
    </source>
</evidence>
<dbReference type="Proteomes" id="UP001596119">
    <property type="component" value="Unassembled WGS sequence"/>
</dbReference>
<keyword evidence="4" id="KW-0067">ATP-binding</keyword>
<dbReference type="PANTHER" id="PTHR43790">
    <property type="entry name" value="CARBOHYDRATE TRANSPORT ATP-BINDING PROTEIN MG119-RELATED"/>
    <property type="match status" value="1"/>
</dbReference>
<keyword evidence="7" id="KW-1185">Reference proteome</keyword>
<evidence type="ECO:0000256" key="3">
    <source>
        <dbReference type="ARBA" id="ARBA00022741"/>
    </source>
</evidence>
<accession>A0ABW1I4F6</accession>
<gene>
    <name evidence="6" type="ORF">ACFQH9_05895</name>
</gene>
<feature type="compositionally biased region" description="Basic residues" evidence="5">
    <location>
        <begin position="112"/>
        <end position="137"/>
    </location>
</feature>
<dbReference type="EMBL" id="JBHSQK010000010">
    <property type="protein sequence ID" value="MFC5947803.1"/>
    <property type="molecule type" value="Genomic_DNA"/>
</dbReference>
<reference evidence="7" key="1">
    <citation type="journal article" date="2019" name="Int. J. Syst. Evol. Microbiol.">
        <title>The Global Catalogue of Microorganisms (GCM) 10K type strain sequencing project: providing services to taxonomists for standard genome sequencing and annotation.</title>
        <authorList>
            <consortium name="The Broad Institute Genomics Platform"/>
            <consortium name="The Broad Institute Genome Sequencing Center for Infectious Disease"/>
            <person name="Wu L."/>
            <person name="Ma J."/>
        </authorList>
    </citation>
    <scope>NUCLEOTIDE SEQUENCE [LARGE SCALE GENOMIC DNA]</scope>
    <source>
        <strain evidence="7">CGMCC 4.7397</strain>
    </source>
</reference>
<name>A0ABW1I4F6_9PSEU</name>
<evidence type="ECO:0000313" key="6">
    <source>
        <dbReference type="EMBL" id="MFC5947803.1"/>
    </source>
</evidence>
<dbReference type="SUPFAM" id="SSF52540">
    <property type="entry name" value="P-loop containing nucleoside triphosphate hydrolases"/>
    <property type="match status" value="1"/>
</dbReference>
<organism evidence="6 7">
    <name type="scientific">Pseudonocardia lutea</name>
    <dbReference type="NCBI Taxonomy" id="2172015"/>
    <lineage>
        <taxon>Bacteria</taxon>
        <taxon>Bacillati</taxon>
        <taxon>Actinomycetota</taxon>
        <taxon>Actinomycetes</taxon>
        <taxon>Pseudonocardiales</taxon>
        <taxon>Pseudonocardiaceae</taxon>
        <taxon>Pseudonocardia</taxon>
    </lineage>
</organism>
<proteinExistence type="predicted"/>
<dbReference type="InterPro" id="IPR050107">
    <property type="entry name" value="ABC_carbohydrate_import_ATPase"/>
</dbReference>
<keyword evidence="3" id="KW-0547">Nucleotide-binding</keyword>
<dbReference type="PANTHER" id="PTHR43790:SF9">
    <property type="entry name" value="GALACTOFURANOSE TRANSPORTER ATP-BINDING PROTEIN YTFR"/>
    <property type="match status" value="1"/>
</dbReference>
<evidence type="ECO:0008006" key="8">
    <source>
        <dbReference type="Google" id="ProtNLM"/>
    </source>
</evidence>
<sequence length="202" mass="21775">MSMLSGGNPQKIVLARALYREPTVLLPHDGTRGVDVGTKADIFALVAGLAAKGTSVVFCSSDLSALAHFCDRVYVMAEGRVRGRLDAAGGELSEESILRLALTPGADDGRARPRARPVRGRHPRRRDGGHRLRAGRRTRLDRPRPGVGIGLGLLNGLLVGPVGMQPCIVTLAAWTIFNGIALTRCCRCSTSNRRRCRSRTAW</sequence>
<dbReference type="Gene3D" id="3.40.50.300">
    <property type="entry name" value="P-loop containing nucleotide triphosphate hydrolases"/>
    <property type="match status" value="1"/>
</dbReference>
<comment type="caution">
    <text evidence="6">The sequence shown here is derived from an EMBL/GenBank/DDBJ whole genome shotgun (WGS) entry which is preliminary data.</text>
</comment>
<feature type="region of interest" description="Disordered" evidence="5">
    <location>
        <begin position="105"/>
        <end position="143"/>
    </location>
</feature>
<evidence type="ECO:0000256" key="2">
    <source>
        <dbReference type="ARBA" id="ARBA00022737"/>
    </source>
</evidence>
<keyword evidence="2" id="KW-0677">Repeat</keyword>
<evidence type="ECO:0000256" key="4">
    <source>
        <dbReference type="ARBA" id="ARBA00022840"/>
    </source>
</evidence>
<dbReference type="RefSeq" id="WP_379564865.1">
    <property type="nucleotide sequence ID" value="NZ_JBHSQK010000010.1"/>
</dbReference>
<evidence type="ECO:0000313" key="7">
    <source>
        <dbReference type="Proteomes" id="UP001596119"/>
    </source>
</evidence>